<evidence type="ECO:0008006" key="5">
    <source>
        <dbReference type="Google" id="ProtNLM"/>
    </source>
</evidence>
<keyword evidence="2" id="KW-1133">Transmembrane helix</keyword>
<dbReference type="EMBL" id="KN882020">
    <property type="protein sequence ID" value="KIY46920.1"/>
    <property type="molecule type" value="Genomic_DNA"/>
</dbReference>
<feature type="compositionally biased region" description="Polar residues" evidence="1">
    <location>
        <begin position="221"/>
        <end position="256"/>
    </location>
</feature>
<feature type="transmembrane region" description="Helical" evidence="2">
    <location>
        <begin position="7"/>
        <end position="25"/>
    </location>
</feature>
<sequence>MTRSHRSLIRLLPLGCIIIALSYVAPPGIKDFITSLWRRSTETVLFKTTDTGSFDSTYATTFTEMFDQADRSSDEDSSTPTNTNSCMNTTSTSISSSTSSSYPLSWTTMASTGGIVATSLSESQPSGNTAVIEPTSFQQTTSSIMNQPPPQTQTSSYEISASFPSSSSSTSLNAPSSSTVYYDPSTTTTSTWIASTTQYTTSTTALAQTTYMSVETTVISTPSSPLAASETSTSLYTDPVTSSPQSTVPETSTELATSSSQSVVTDTSTPLLSTDFAASSVSRTSSTLASGAATTNNSTVASDLSAGSHSSSAGAIAGGVLGGLVGVGGMLFVLLYFLRRRRDNKVDGEFGEKLNGRQSTTSGLDFASPVPLHSSIVGPRTQSNVIERQVDVVRAPTGMLQPPSPNSVPGMAGRGIPPPPAYLAVPSQGLQPRPISIPESVSVYSADEGVEDWSETHGTGAYASQPRPLASYDPELHARYNPSRLSEDSFYHAI</sequence>
<keyword evidence="4" id="KW-1185">Reference proteome</keyword>
<feature type="compositionally biased region" description="Low complexity" evidence="1">
    <location>
        <begin position="155"/>
        <end position="180"/>
    </location>
</feature>
<dbReference type="AlphaFoldDB" id="A0A0D7A869"/>
<organism evidence="3 4">
    <name type="scientific">Fistulina hepatica ATCC 64428</name>
    <dbReference type="NCBI Taxonomy" id="1128425"/>
    <lineage>
        <taxon>Eukaryota</taxon>
        <taxon>Fungi</taxon>
        <taxon>Dikarya</taxon>
        <taxon>Basidiomycota</taxon>
        <taxon>Agaricomycotina</taxon>
        <taxon>Agaricomycetes</taxon>
        <taxon>Agaricomycetidae</taxon>
        <taxon>Agaricales</taxon>
        <taxon>Fistulinaceae</taxon>
        <taxon>Fistulina</taxon>
    </lineage>
</organism>
<gene>
    <name evidence="3" type="ORF">FISHEDRAFT_60003</name>
</gene>
<protein>
    <recommendedName>
        <fullName evidence="5">Mid2 domain-containing protein</fullName>
    </recommendedName>
</protein>
<proteinExistence type="predicted"/>
<dbReference type="Proteomes" id="UP000054144">
    <property type="component" value="Unassembled WGS sequence"/>
</dbReference>
<evidence type="ECO:0000313" key="3">
    <source>
        <dbReference type="EMBL" id="KIY46920.1"/>
    </source>
</evidence>
<feature type="region of interest" description="Disordered" evidence="1">
    <location>
        <begin position="221"/>
        <end position="264"/>
    </location>
</feature>
<feature type="compositionally biased region" description="Low complexity" evidence="1">
    <location>
        <begin position="78"/>
        <end position="102"/>
    </location>
</feature>
<feature type="transmembrane region" description="Helical" evidence="2">
    <location>
        <begin position="315"/>
        <end position="338"/>
    </location>
</feature>
<accession>A0A0D7A869</accession>
<evidence type="ECO:0000256" key="2">
    <source>
        <dbReference type="SAM" id="Phobius"/>
    </source>
</evidence>
<feature type="region of interest" description="Disordered" evidence="1">
    <location>
        <begin position="69"/>
        <end position="102"/>
    </location>
</feature>
<keyword evidence="2" id="KW-0472">Membrane</keyword>
<reference evidence="3 4" key="1">
    <citation type="journal article" date="2015" name="Fungal Genet. Biol.">
        <title>Evolution of novel wood decay mechanisms in Agaricales revealed by the genome sequences of Fistulina hepatica and Cylindrobasidium torrendii.</title>
        <authorList>
            <person name="Floudas D."/>
            <person name="Held B.W."/>
            <person name="Riley R."/>
            <person name="Nagy L.G."/>
            <person name="Koehler G."/>
            <person name="Ransdell A.S."/>
            <person name="Younus H."/>
            <person name="Chow J."/>
            <person name="Chiniquy J."/>
            <person name="Lipzen A."/>
            <person name="Tritt A."/>
            <person name="Sun H."/>
            <person name="Haridas S."/>
            <person name="LaButti K."/>
            <person name="Ohm R.A."/>
            <person name="Kues U."/>
            <person name="Blanchette R.A."/>
            <person name="Grigoriev I.V."/>
            <person name="Minto R.E."/>
            <person name="Hibbett D.S."/>
        </authorList>
    </citation>
    <scope>NUCLEOTIDE SEQUENCE [LARGE SCALE GENOMIC DNA]</scope>
    <source>
        <strain evidence="3 4">ATCC 64428</strain>
    </source>
</reference>
<evidence type="ECO:0000313" key="4">
    <source>
        <dbReference type="Proteomes" id="UP000054144"/>
    </source>
</evidence>
<evidence type="ECO:0000256" key="1">
    <source>
        <dbReference type="SAM" id="MobiDB-lite"/>
    </source>
</evidence>
<feature type="region of interest" description="Disordered" evidence="1">
    <location>
        <begin position="139"/>
        <end position="180"/>
    </location>
</feature>
<name>A0A0D7A869_9AGAR</name>
<keyword evidence="2" id="KW-0812">Transmembrane</keyword>